<dbReference type="Proteomes" id="UP000602442">
    <property type="component" value="Unassembled WGS sequence"/>
</dbReference>
<proteinExistence type="predicted"/>
<keyword evidence="1" id="KW-0732">Signal</keyword>
<sequence length="111" mass="12327">MLRLGLTTLPLAALLLSGCVARTLVDVATAPVRGVAQVADWATTSEDEADRNRGREIREREERLGELQGNYEELSEDCRDGNDRACREAVELRAEMDELIRYIPADPPEGD</sequence>
<gene>
    <name evidence="2" type="ORF">I5L03_02200</name>
</gene>
<evidence type="ECO:0000313" key="3">
    <source>
        <dbReference type="Proteomes" id="UP000602442"/>
    </source>
</evidence>
<accession>A0ABS0N0A9</accession>
<organism evidence="2 3">
    <name type="scientific">Aurantiacibacter sediminis</name>
    <dbReference type="NCBI Taxonomy" id="2793064"/>
    <lineage>
        <taxon>Bacteria</taxon>
        <taxon>Pseudomonadati</taxon>
        <taxon>Pseudomonadota</taxon>
        <taxon>Alphaproteobacteria</taxon>
        <taxon>Sphingomonadales</taxon>
        <taxon>Erythrobacteraceae</taxon>
        <taxon>Aurantiacibacter</taxon>
    </lineage>
</organism>
<evidence type="ECO:0000256" key="1">
    <source>
        <dbReference type="SAM" id="SignalP"/>
    </source>
</evidence>
<feature type="signal peptide" evidence="1">
    <location>
        <begin position="1"/>
        <end position="21"/>
    </location>
</feature>
<keyword evidence="3" id="KW-1185">Reference proteome</keyword>
<dbReference type="PROSITE" id="PS51257">
    <property type="entry name" value="PROKAR_LIPOPROTEIN"/>
    <property type="match status" value="1"/>
</dbReference>
<dbReference type="RefSeq" id="WP_197920060.1">
    <property type="nucleotide sequence ID" value="NZ_CAWPTA010000006.1"/>
</dbReference>
<dbReference type="EMBL" id="JAEANY010000001">
    <property type="protein sequence ID" value="MBH5321395.1"/>
    <property type="molecule type" value="Genomic_DNA"/>
</dbReference>
<comment type="caution">
    <text evidence="2">The sequence shown here is derived from an EMBL/GenBank/DDBJ whole genome shotgun (WGS) entry which is preliminary data.</text>
</comment>
<evidence type="ECO:0008006" key="4">
    <source>
        <dbReference type="Google" id="ProtNLM"/>
    </source>
</evidence>
<protein>
    <recommendedName>
        <fullName evidence="4">Lipoprotein</fullName>
    </recommendedName>
</protein>
<name>A0ABS0N0A9_9SPHN</name>
<evidence type="ECO:0000313" key="2">
    <source>
        <dbReference type="EMBL" id="MBH5321395.1"/>
    </source>
</evidence>
<reference evidence="2 3" key="1">
    <citation type="submission" date="2020-11" db="EMBL/GenBank/DDBJ databases">
        <title>Erythrobacter sediminis sp. nov., a marine bacterium from a tidal flat of Garorim Bay.</title>
        <authorList>
            <person name="Kim D."/>
            <person name="Yoo Y."/>
            <person name="Kim J.-J."/>
        </authorList>
    </citation>
    <scope>NUCLEOTIDE SEQUENCE [LARGE SCALE GENOMIC DNA]</scope>
    <source>
        <strain evidence="2 3">JGD-13</strain>
    </source>
</reference>
<feature type="chain" id="PRO_5045755270" description="Lipoprotein" evidence="1">
    <location>
        <begin position="22"/>
        <end position="111"/>
    </location>
</feature>